<sequence length="125" mass="14693">MKNLVSIKLNKEFKRAYFQGKFKAHPYLVTYLIKNRGTVNRIGITTGKKIGKAHLRNRARRVIRAAYLNCREEIPFQTGYNIVFVAREKTPFIKSTELQKVMKKQLCFLLNQNAGFDQRRNRKDS</sequence>
<dbReference type="HAMAP" id="MF_00227">
    <property type="entry name" value="RNase_P"/>
    <property type="match status" value="1"/>
</dbReference>
<gene>
    <name evidence="7 9" type="primary">rnpA</name>
    <name evidence="9" type="ORF">H8702_07145</name>
</gene>
<evidence type="ECO:0000256" key="3">
    <source>
        <dbReference type="ARBA" id="ARBA00022722"/>
    </source>
</evidence>
<evidence type="ECO:0000256" key="5">
    <source>
        <dbReference type="ARBA" id="ARBA00022801"/>
    </source>
</evidence>
<dbReference type="InterPro" id="IPR014721">
    <property type="entry name" value="Ribsml_uS5_D2-typ_fold_subgr"/>
</dbReference>
<comment type="subunit">
    <text evidence="7">Consists of a catalytic RNA component (M1 or rnpB) and a protein subunit.</text>
</comment>
<dbReference type="OrthoDB" id="9810867at2"/>
<keyword evidence="5 7" id="KW-0378">Hydrolase</keyword>
<comment type="similarity">
    <text evidence="7">Belongs to the RnpA family.</text>
</comment>
<dbReference type="GO" id="GO:0042781">
    <property type="term" value="F:3'-tRNA processing endoribonuclease activity"/>
    <property type="evidence" value="ECO:0007669"/>
    <property type="project" value="TreeGrafter"/>
</dbReference>
<dbReference type="GO" id="GO:0030677">
    <property type="term" value="C:ribonuclease P complex"/>
    <property type="evidence" value="ECO:0007669"/>
    <property type="project" value="TreeGrafter"/>
</dbReference>
<evidence type="ECO:0000256" key="6">
    <source>
        <dbReference type="ARBA" id="ARBA00022884"/>
    </source>
</evidence>
<dbReference type="GO" id="GO:0000049">
    <property type="term" value="F:tRNA binding"/>
    <property type="evidence" value="ECO:0007669"/>
    <property type="project" value="UniProtKB-UniRule"/>
</dbReference>
<dbReference type="NCBIfam" id="TIGR00188">
    <property type="entry name" value="rnpA"/>
    <property type="match status" value="1"/>
</dbReference>
<keyword evidence="2 7" id="KW-0819">tRNA processing</keyword>
<dbReference type="SUPFAM" id="SSF54211">
    <property type="entry name" value="Ribosomal protein S5 domain 2-like"/>
    <property type="match status" value="1"/>
</dbReference>
<accession>A0A8J6PBC1</accession>
<dbReference type="InterPro" id="IPR020568">
    <property type="entry name" value="Ribosomal_Su5_D2-typ_SF"/>
</dbReference>
<dbReference type="RefSeq" id="WP_093989158.1">
    <property type="nucleotide sequence ID" value="NZ_FYDD01000004.1"/>
</dbReference>
<evidence type="ECO:0000256" key="1">
    <source>
        <dbReference type="ARBA" id="ARBA00002663"/>
    </source>
</evidence>
<reference evidence="9" key="1">
    <citation type="submission" date="2020-08" db="EMBL/GenBank/DDBJ databases">
        <title>Genome public.</title>
        <authorList>
            <person name="Liu C."/>
            <person name="Sun Q."/>
        </authorList>
    </citation>
    <scope>NUCLEOTIDE SEQUENCE</scope>
    <source>
        <strain evidence="9">NSJ-15</strain>
    </source>
</reference>
<evidence type="ECO:0000256" key="7">
    <source>
        <dbReference type="HAMAP-Rule" id="MF_00227"/>
    </source>
</evidence>
<protein>
    <recommendedName>
        <fullName evidence="7 8">Ribonuclease P protein component</fullName>
        <shortName evidence="7">RNase P protein</shortName>
        <shortName evidence="7">RNaseP protein</shortName>
        <ecNumber evidence="7 8">3.1.26.5</ecNumber>
    </recommendedName>
    <alternativeName>
        <fullName evidence="7">Protein C5</fullName>
    </alternativeName>
</protein>
<evidence type="ECO:0000256" key="2">
    <source>
        <dbReference type="ARBA" id="ARBA00022694"/>
    </source>
</evidence>
<organism evidence="9 10">
    <name type="scientific">Massiliimalia timonensis</name>
    <dbReference type="NCBI Taxonomy" id="1987501"/>
    <lineage>
        <taxon>Bacteria</taxon>
        <taxon>Bacillati</taxon>
        <taxon>Bacillota</taxon>
        <taxon>Clostridia</taxon>
        <taxon>Eubacteriales</taxon>
        <taxon>Oscillospiraceae</taxon>
        <taxon>Massiliimalia</taxon>
    </lineage>
</organism>
<evidence type="ECO:0000313" key="10">
    <source>
        <dbReference type="Proteomes" id="UP000632659"/>
    </source>
</evidence>
<dbReference type="PANTHER" id="PTHR33992:SF1">
    <property type="entry name" value="RIBONUCLEASE P PROTEIN COMPONENT"/>
    <property type="match status" value="1"/>
</dbReference>
<proteinExistence type="inferred from homology"/>
<dbReference type="Pfam" id="PF00825">
    <property type="entry name" value="Ribonuclease_P"/>
    <property type="match status" value="1"/>
</dbReference>
<dbReference type="PANTHER" id="PTHR33992">
    <property type="entry name" value="RIBONUCLEASE P PROTEIN COMPONENT"/>
    <property type="match status" value="1"/>
</dbReference>
<dbReference type="InterPro" id="IPR000100">
    <property type="entry name" value="RNase_P"/>
</dbReference>
<dbReference type="InterPro" id="IPR020539">
    <property type="entry name" value="RNase_P_CS"/>
</dbReference>
<dbReference type="GO" id="GO:0001682">
    <property type="term" value="P:tRNA 5'-leader removal"/>
    <property type="evidence" value="ECO:0007669"/>
    <property type="project" value="UniProtKB-UniRule"/>
</dbReference>
<dbReference type="AlphaFoldDB" id="A0A8J6PBC1"/>
<keyword evidence="3 7" id="KW-0540">Nuclease</keyword>
<comment type="caution">
    <text evidence="9">The sequence shown here is derived from an EMBL/GenBank/DDBJ whole genome shotgun (WGS) entry which is preliminary data.</text>
</comment>
<dbReference type="Gene3D" id="3.30.230.10">
    <property type="match status" value="1"/>
</dbReference>
<keyword evidence="10" id="KW-1185">Reference proteome</keyword>
<evidence type="ECO:0000256" key="8">
    <source>
        <dbReference type="NCBIfam" id="TIGR00188"/>
    </source>
</evidence>
<name>A0A8J6PBC1_9FIRM</name>
<dbReference type="EMBL" id="JACRTL010000003">
    <property type="protein sequence ID" value="MBC8610897.1"/>
    <property type="molecule type" value="Genomic_DNA"/>
</dbReference>
<keyword evidence="4 7" id="KW-0255">Endonuclease</keyword>
<keyword evidence="6 7" id="KW-0694">RNA-binding</keyword>
<dbReference type="PROSITE" id="PS00648">
    <property type="entry name" value="RIBONUCLEASE_P"/>
    <property type="match status" value="1"/>
</dbReference>
<evidence type="ECO:0000256" key="4">
    <source>
        <dbReference type="ARBA" id="ARBA00022759"/>
    </source>
</evidence>
<dbReference type="EC" id="3.1.26.5" evidence="7 8"/>
<dbReference type="Proteomes" id="UP000632659">
    <property type="component" value="Unassembled WGS sequence"/>
</dbReference>
<evidence type="ECO:0000313" key="9">
    <source>
        <dbReference type="EMBL" id="MBC8610897.1"/>
    </source>
</evidence>
<comment type="catalytic activity">
    <reaction evidence="7">
        <text>Endonucleolytic cleavage of RNA, removing 5'-extranucleotides from tRNA precursor.</text>
        <dbReference type="EC" id="3.1.26.5"/>
    </reaction>
</comment>
<comment type="function">
    <text evidence="1 7">RNaseP catalyzes the removal of the 5'-leader sequence from pre-tRNA to produce the mature 5'-terminus. It can also cleave other RNA substrates such as 4.5S RNA. The protein component plays an auxiliary but essential role in vivo by binding to the 5'-leader sequence and broadening the substrate specificity of the ribozyme.</text>
</comment>
<dbReference type="GO" id="GO:0004526">
    <property type="term" value="F:ribonuclease P activity"/>
    <property type="evidence" value="ECO:0007669"/>
    <property type="project" value="UniProtKB-UniRule"/>
</dbReference>